<accession>A0ABT0XQ14</accession>
<evidence type="ECO:0000256" key="5">
    <source>
        <dbReference type="ARBA" id="ARBA00022575"/>
    </source>
</evidence>
<dbReference type="InterPro" id="IPR004136">
    <property type="entry name" value="NMO"/>
</dbReference>
<protein>
    <recommendedName>
        <fullName evidence="4">Probable nitronate monooxygenase</fullName>
    </recommendedName>
    <alternativeName>
        <fullName evidence="10">Propionate 3-nitronate monooxygenase</fullName>
    </alternativeName>
</protein>
<keyword evidence="9 12" id="KW-0503">Monooxygenase</keyword>
<dbReference type="CDD" id="cd04730">
    <property type="entry name" value="NPD_like"/>
    <property type="match status" value="1"/>
</dbReference>
<comment type="cofactor">
    <cofactor evidence="1">
        <name>FMN</name>
        <dbReference type="ChEBI" id="CHEBI:58210"/>
    </cofactor>
</comment>
<dbReference type="SUPFAM" id="SSF51412">
    <property type="entry name" value="Inosine monophosphate dehydrogenase (IMPDH)"/>
    <property type="match status" value="1"/>
</dbReference>
<comment type="catalytic activity">
    <reaction evidence="11">
        <text>3 propionate 3-nitronate + 3 O2 + H2O = 3 3-oxopropanoate + 2 nitrate + nitrite + H2O2 + 3 H(+)</text>
        <dbReference type="Rhea" id="RHEA:57332"/>
        <dbReference type="ChEBI" id="CHEBI:15377"/>
        <dbReference type="ChEBI" id="CHEBI:15378"/>
        <dbReference type="ChEBI" id="CHEBI:15379"/>
        <dbReference type="ChEBI" id="CHEBI:16240"/>
        <dbReference type="ChEBI" id="CHEBI:16301"/>
        <dbReference type="ChEBI" id="CHEBI:17632"/>
        <dbReference type="ChEBI" id="CHEBI:33190"/>
        <dbReference type="ChEBI" id="CHEBI:136067"/>
    </reaction>
</comment>
<evidence type="ECO:0000256" key="6">
    <source>
        <dbReference type="ARBA" id="ARBA00022630"/>
    </source>
</evidence>
<evidence type="ECO:0000313" key="13">
    <source>
        <dbReference type="Proteomes" id="UP001203665"/>
    </source>
</evidence>
<keyword evidence="5" id="KW-0216">Detoxification</keyword>
<keyword evidence="6" id="KW-0285">Flavoprotein</keyword>
<sequence length="358" mass="39133">MKQASLYERLHLTHPIIQAPMAGGISTPELTAAVSNNGCLGMIAAGYLDPDALLKEIKAVKKKTKNWFGVNLFVPNVYEIEDCALHTSKTLLEPIHESLHIEQHQVSLPEAKCDDDNYHQLIDLIIREKVPVCTFTFGLPSRDVIHRLKQQHIILIGTATTVKEAIEIERAGLDMVILQGSEAGGHRGTFLHTEDEGLIGLMALIPQAVRLINIPVIAAGGIMDGRALMAARCLGAAAVQMGTAFLTCTESGATDIHKQAVTKATDSQTTLTSAFSGKKARGINNTFIRMMQKHEHDLPVFPIQNALTKSIRAASSNQNNREFMSLWSGQSPMLASLQSAEELIERVMEEAEEVWNGI</sequence>
<dbReference type="Pfam" id="PF03060">
    <property type="entry name" value="NMO"/>
    <property type="match status" value="1"/>
</dbReference>
<evidence type="ECO:0000256" key="4">
    <source>
        <dbReference type="ARBA" id="ARBA00013457"/>
    </source>
</evidence>
<dbReference type="PANTHER" id="PTHR42747">
    <property type="entry name" value="NITRONATE MONOOXYGENASE-RELATED"/>
    <property type="match status" value="1"/>
</dbReference>
<dbReference type="InterPro" id="IPR013785">
    <property type="entry name" value="Aldolase_TIM"/>
</dbReference>
<dbReference type="Proteomes" id="UP001203665">
    <property type="component" value="Unassembled WGS sequence"/>
</dbReference>
<evidence type="ECO:0000313" key="12">
    <source>
        <dbReference type="EMBL" id="MCM2677994.1"/>
    </source>
</evidence>
<keyword evidence="13" id="KW-1185">Reference proteome</keyword>
<dbReference type="EMBL" id="JAMQJY010000008">
    <property type="protein sequence ID" value="MCM2677994.1"/>
    <property type="molecule type" value="Genomic_DNA"/>
</dbReference>
<evidence type="ECO:0000256" key="1">
    <source>
        <dbReference type="ARBA" id="ARBA00001917"/>
    </source>
</evidence>
<proteinExistence type="inferred from homology"/>
<keyword evidence="7" id="KW-0288">FMN</keyword>
<dbReference type="Gene3D" id="3.20.20.70">
    <property type="entry name" value="Aldolase class I"/>
    <property type="match status" value="1"/>
</dbReference>
<keyword evidence="8" id="KW-0560">Oxidoreductase</keyword>
<evidence type="ECO:0000256" key="8">
    <source>
        <dbReference type="ARBA" id="ARBA00023002"/>
    </source>
</evidence>
<evidence type="ECO:0000256" key="3">
    <source>
        <dbReference type="ARBA" id="ARBA00009881"/>
    </source>
</evidence>
<evidence type="ECO:0000256" key="2">
    <source>
        <dbReference type="ARBA" id="ARBA00003535"/>
    </source>
</evidence>
<name>A0ABT0XQ14_9BACI</name>
<evidence type="ECO:0000256" key="10">
    <source>
        <dbReference type="ARBA" id="ARBA00031155"/>
    </source>
</evidence>
<comment type="caution">
    <text evidence="12">The sequence shown here is derived from an EMBL/GenBank/DDBJ whole genome shotgun (WGS) entry which is preliminary data.</text>
</comment>
<dbReference type="GO" id="GO:0004497">
    <property type="term" value="F:monooxygenase activity"/>
    <property type="evidence" value="ECO:0007669"/>
    <property type="project" value="UniProtKB-KW"/>
</dbReference>
<comment type="similarity">
    <text evidence="3">Belongs to the nitronate monooxygenase family. NMO class I subfamily.</text>
</comment>
<organism evidence="12 13">
    <name type="scientific">Alkalicoccobacillus plakortidis</name>
    <dbReference type="NCBI Taxonomy" id="444060"/>
    <lineage>
        <taxon>Bacteria</taxon>
        <taxon>Bacillati</taxon>
        <taxon>Bacillota</taxon>
        <taxon>Bacilli</taxon>
        <taxon>Bacillales</taxon>
        <taxon>Bacillaceae</taxon>
        <taxon>Alkalicoccobacillus</taxon>
    </lineage>
</organism>
<evidence type="ECO:0000256" key="11">
    <source>
        <dbReference type="ARBA" id="ARBA00049401"/>
    </source>
</evidence>
<reference evidence="12" key="1">
    <citation type="submission" date="2022-06" db="EMBL/GenBank/DDBJ databases">
        <title>Alkalicoccobacillus porphyridii sp. nov., isolated from a marine red alga, Porphyridium purpureum and reclassification of Shouchella plakortidis and Shouchella gibsonii as Alkalicoccobacillus plakortidis comb. nov. and Alkalicoccobacillus gibsonii comb. nov.</title>
        <authorList>
            <person name="Kim K.H."/>
            <person name="Lee J.K."/>
            <person name="Han D.M."/>
            <person name="Baek J.H."/>
            <person name="Jeon C.O."/>
        </authorList>
    </citation>
    <scope>NUCLEOTIDE SEQUENCE</scope>
    <source>
        <strain evidence="12">DSM 19153</strain>
    </source>
</reference>
<evidence type="ECO:0000256" key="7">
    <source>
        <dbReference type="ARBA" id="ARBA00022643"/>
    </source>
</evidence>
<dbReference type="PANTHER" id="PTHR42747:SF3">
    <property type="entry name" value="NITRONATE MONOOXYGENASE-RELATED"/>
    <property type="match status" value="1"/>
</dbReference>
<gene>
    <name evidence="12" type="ORF">NDM98_22990</name>
</gene>
<dbReference type="RefSeq" id="WP_251611840.1">
    <property type="nucleotide sequence ID" value="NZ_JAMQJY010000008.1"/>
</dbReference>
<evidence type="ECO:0000256" key="9">
    <source>
        <dbReference type="ARBA" id="ARBA00023033"/>
    </source>
</evidence>
<comment type="function">
    <text evidence="2">Nitronate monooxygenase that uses molecular oxygen to catalyze the oxidative denitrification of alkyl nitronates. Acts on propionate 3-nitronate (P3N), the presumed physiological substrate. Probably functions in the detoxification of P3N, a metabolic poison produced by plants and fungi as a defense mechanism.</text>
</comment>